<dbReference type="HOGENOM" id="CLU_119809_2_0_1"/>
<dbReference type="EMBL" id="KB740932">
    <property type="protein sequence ID" value="ENN77821.1"/>
    <property type="molecule type" value="Genomic_DNA"/>
</dbReference>
<dbReference type="Proteomes" id="UP000030742">
    <property type="component" value="Unassembled WGS sequence"/>
</dbReference>
<dbReference type="EMBL" id="KB632408">
    <property type="protein sequence ID" value="ERL95127.1"/>
    <property type="molecule type" value="Genomic_DNA"/>
</dbReference>
<evidence type="ECO:0000256" key="2">
    <source>
        <dbReference type="ARBA" id="ARBA00022490"/>
    </source>
</evidence>
<dbReference type="GO" id="GO:0006620">
    <property type="term" value="P:post-translational protein targeting to endoplasmic reticulum membrane"/>
    <property type="evidence" value="ECO:0007669"/>
    <property type="project" value="InterPro"/>
</dbReference>
<sequence length="129" mass="14912">MQLILKCLNGSSSSMDVDHNTLILNVKKKVEKDLKIPVWQQTLIFMGSPLQEDKIIGDYPKIKDGTKLFIIVKKPESFQAVLNKFLRKYYSEEQCKTIVKEFMKNFEATVNNLSLDDLERMAIANLNEQ</sequence>
<keyword evidence="8" id="KW-1185">Reference proteome</keyword>
<dbReference type="InterPro" id="IPR019954">
    <property type="entry name" value="Ubiquitin_CS"/>
</dbReference>
<reference evidence="7" key="3">
    <citation type="submission" date="2024-08" db="UniProtKB">
        <authorList>
            <consortium name="EnsemblMetazoa"/>
        </authorList>
    </citation>
    <scope>IDENTIFICATION</scope>
</reference>
<proteinExistence type="evidence at transcript level"/>
<name>J3JTE2_DENPD</name>
<comment type="subcellular location">
    <subcellularLocation>
        <location evidence="1">Cytoplasm</location>
        <location evidence="1">Cytosol</location>
    </subcellularLocation>
</comment>
<accession>J3JTE2</accession>
<dbReference type="EnsemblMetazoa" id="XM_019903193.1">
    <property type="protein sequence ID" value="XP_019758752.1"/>
    <property type="gene ID" value="LOC109536804"/>
</dbReference>
<evidence type="ECO:0000259" key="3">
    <source>
        <dbReference type="PROSITE" id="PS50053"/>
    </source>
</evidence>
<evidence type="ECO:0000313" key="8">
    <source>
        <dbReference type="Proteomes" id="UP000019118"/>
    </source>
</evidence>
<dbReference type="PROSITE" id="PS50053">
    <property type="entry name" value="UBIQUITIN_2"/>
    <property type="match status" value="1"/>
</dbReference>
<dbReference type="SUPFAM" id="SSF54236">
    <property type="entry name" value="Ubiquitin-like"/>
    <property type="match status" value="1"/>
</dbReference>
<dbReference type="OrthoDB" id="417450at2759"/>
<dbReference type="Proteomes" id="UP000019118">
    <property type="component" value="Unassembled WGS sequence"/>
</dbReference>
<dbReference type="InterPro" id="IPR000626">
    <property type="entry name" value="Ubiquitin-like_dom"/>
</dbReference>
<dbReference type="KEGG" id="dpa:109536804"/>
<evidence type="ECO:0000313" key="5">
    <source>
        <dbReference type="EMBL" id="ENN77821.1"/>
    </source>
</evidence>
<dbReference type="OMA" id="RGFRKFY"/>
<reference evidence="8 9" key="2">
    <citation type="journal article" date="2013" name="Genome Biol.">
        <title>Draft genome of the mountain pine beetle, Dendroctonus ponderosae Hopkins, a major forest pest.</title>
        <authorList>
            <person name="Keeling C.I."/>
            <person name="Yuen M.M."/>
            <person name="Liao N.Y."/>
            <person name="Docking T.R."/>
            <person name="Chan S.K."/>
            <person name="Taylor G.A."/>
            <person name="Palmquist D.L."/>
            <person name="Jackman S.D."/>
            <person name="Nguyen A."/>
            <person name="Li M."/>
            <person name="Henderson H."/>
            <person name="Janes J.K."/>
            <person name="Zhao Y."/>
            <person name="Pandoh P."/>
            <person name="Moore R."/>
            <person name="Sperling F.A."/>
            <person name="Huber D.P."/>
            <person name="Birol I."/>
            <person name="Jones S.J."/>
            <person name="Bohlmann J."/>
        </authorList>
    </citation>
    <scope>NUCLEOTIDE SEQUENCE</scope>
</reference>
<feature type="domain" description="Ubiquitin-like" evidence="3">
    <location>
        <begin position="1"/>
        <end position="59"/>
    </location>
</feature>
<dbReference type="AlphaFoldDB" id="J3JTE2"/>
<dbReference type="GO" id="GO:0071818">
    <property type="term" value="C:BAT3 complex"/>
    <property type="evidence" value="ECO:0007669"/>
    <property type="project" value="TreeGrafter"/>
</dbReference>
<evidence type="ECO:0000313" key="6">
    <source>
        <dbReference type="EMBL" id="ERL95127.1"/>
    </source>
</evidence>
<dbReference type="PROSITE" id="PS00299">
    <property type="entry name" value="UBIQUITIN_1"/>
    <property type="match status" value="1"/>
</dbReference>
<reference evidence="4" key="1">
    <citation type="journal article" date="2012" name="Insect Biochem. Mol. Biol.">
        <title>Transcriptome and full-length cDNA resources for the mountain pine beetle, Dendroctonus ponderosae Hopkins, a major insect pest of pine forests.</title>
        <authorList>
            <person name="Keeling C.I."/>
            <person name="Henderson H."/>
            <person name="Li M."/>
            <person name="Yuen M."/>
            <person name="Clark E.L."/>
            <person name="Fraser J.D."/>
            <person name="Huber D.P."/>
            <person name="Liao N.Y."/>
            <person name="Roderick Docking T."/>
            <person name="Birol I."/>
            <person name="Chan S.K."/>
            <person name="Taylor G.A."/>
            <person name="Palmquist D."/>
            <person name="Jones S.J."/>
            <person name="Bohlmann J."/>
        </authorList>
    </citation>
    <scope>NUCLEOTIDE SEQUENCE</scope>
    <source>
        <tissue evidence="4">Heads</tissue>
    </source>
</reference>
<dbReference type="InterPro" id="IPR029071">
    <property type="entry name" value="Ubiquitin-like_domsf"/>
</dbReference>
<gene>
    <name evidence="7" type="primary">109536804</name>
    <name evidence="6" type="ORF">D910_12397</name>
    <name evidence="5" type="ORF">YQE_05705</name>
</gene>
<dbReference type="EMBL" id="BT126498">
    <property type="protein sequence ID" value="AEE61462.1"/>
    <property type="molecule type" value="mRNA"/>
</dbReference>
<dbReference type="PANTHER" id="PTHR46555">
    <property type="entry name" value="UBIQUITIN-LIKE PROTEIN 4A"/>
    <property type="match status" value="1"/>
</dbReference>
<keyword evidence="2" id="KW-0963">Cytoplasm</keyword>
<organism evidence="4">
    <name type="scientific">Dendroctonus ponderosae</name>
    <name type="common">Mountain pine beetle</name>
    <dbReference type="NCBI Taxonomy" id="77166"/>
    <lineage>
        <taxon>Eukaryota</taxon>
        <taxon>Metazoa</taxon>
        <taxon>Ecdysozoa</taxon>
        <taxon>Arthropoda</taxon>
        <taxon>Hexapoda</taxon>
        <taxon>Insecta</taxon>
        <taxon>Pterygota</taxon>
        <taxon>Neoptera</taxon>
        <taxon>Endopterygota</taxon>
        <taxon>Coleoptera</taxon>
        <taxon>Polyphaga</taxon>
        <taxon>Cucujiformia</taxon>
        <taxon>Curculionidae</taxon>
        <taxon>Scolytinae</taxon>
        <taxon>Dendroctonus</taxon>
    </lineage>
</organism>
<dbReference type="Pfam" id="PF00240">
    <property type="entry name" value="ubiquitin"/>
    <property type="match status" value="1"/>
</dbReference>
<evidence type="ECO:0000313" key="9">
    <source>
        <dbReference type="Proteomes" id="UP000030742"/>
    </source>
</evidence>
<dbReference type="GO" id="GO:0051087">
    <property type="term" value="F:protein-folding chaperone binding"/>
    <property type="evidence" value="ECO:0007669"/>
    <property type="project" value="TreeGrafter"/>
</dbReference>
<dbReference type="Gene3D" id="3.10.20.90">
    <property type="entry name" value="Phosphatidylinositol 3-kinase Catalytic Subunit, Chain A, domain 1"/>
    <property type="match status" value="1"/>
</dbReference>
<evidence type="ECO:0000256" key="1">
    <source>
        <dbReference type="ARBA" id="ARBA00004514"/>
    </source>
</evidence>
<protein>
    <recommendedName>
        <fullName evidence="3">Ubiquitin-like domain-containing protein</fullName>
    </recommendedName>
</protein>
<dbReference type="STRING" id="77166.J3JTE2"/>
<dbReference type="InterPro" id="IPR047154">
    <property type="entry name" value="UBL4A-like"/>
</dbReference>
<dbReference type="GO" id="GO:0071816">
    <property type="term" value="P:tail-anchored membrane protein insertion into ER membrane"/>
    <property type="evidence" value="ECO:0007669"/>
    <property type="project" value="TreeGrafter"/>
</dbReference>
<dbReference type="SMART" id="SM00213">
    <property type="entry name" value="UBQ"/>
    <property type="match status" value="1"/>
</dbReference>
<evidence type="ECO:0000313" key="4">
    <source>
        <dbReference type="EMBL" id="AEE61462.1"/>
    </source>
</evidence>
<dbReference type="PANTHER" id="PTHR46555:SF1">
    <property type="entry name" value="UBIQUITIN-LIKE PROTEIN 4A"/>
    <property type="match status" value="1"/>
</dbReference>
<evidence type="ECO:0000313" key="7">
    <source>
        <dbReference type="EnsemblMetazoa" id="XP_019758752.1"/>
    </source>
</evidence>